<dbReference type="PANTHER" id="PTHR37842">
    <property type="match status" value="1"/>
</dbReference>
<keyword evidence="1" id="KW-0378">Hydrolase</keyword>
<dbReference type="STRING" id="1314781.A0A166BHH5"/>
<evidence type="ECO:0000259" key="3">
    <source>
        <dbReference type="Pfam" id="PF17829"/>
    </source>
</evidence>
<dbReference type="InterPro" id="IPR041437">
    <property type="entry name" value="GH115_C"/>
</dbReference>
<organism evidence="4 5">
    <name type="scientific">Exidia glandulosa HHB12029</name>
    <dbReference type="NCBI Taxonomy" id="1314781"/>
    <lineage>
        <taxon>Eukaryota</taxon>
        <taxon>Fungi</taxon>
        <taxon>Dikarya</taxon>
        <taxon>Basidiomycota</taxon>
        <taxon>Agaricomycotina</taxon>
        <taxon>Agaricomycetes</taxon>
        <taxon>Auriculariales</taxon>
        <taxon>Exidiaceae</taxon>
        <taxon>Exidia</taxon>
    </lineage>
</organism>
<gene>
    <name evidence="4" type="ORF">EXIGLDRAFT_792564</name>
</gene>
<dbReference type="Gene3D" id="3.30.379.10">
    <property type="entry name" value="Chitobiase/beta-hexosaminidase domain 2-like"/>
    <property type="match status" value="1"/>
</dbReference>
<dbReference type="Pfam" id="PF17829">
    <property type="entry name" value="GH115_C"/>
    <property type="match status" value="1"/>
</dbReference>
<evidence type="ECO:0000313" key="5">
    <source>
        <dbReference type="Proteomes" id="UP000077266"/>
    </source>
</evidence>
<dbReference type="OrthoDB" id="4849794at2759"/>
<dbReference type="PANTHER" id="PTHR37842:SF2">
    <property type="entry name" value="GYLCOSYL HYDROLASE 115 C-TERMINAL DOMAIN-CONTAINING PROTEIN"/>
    <property type="match status" value="1"/>
</dbReference>
<sequence length="911" mass="99523">MVDGLERQLRVHLGIRLNMRSLIYLALGASTVSAILPVDTPSCLAFAPSSNTVNFLAKGGRAALPPILTSPSDWPGVHRTAADLALDFQRTTGTKIPVKNLTTTSASPTSSGPAQAPLSAPAAIIAGTIGRSDIIDSLIDAGKLDVAGVRGQWEAFSLVHVPSPMPGVKDALVIAGADKRGTIFGLYTLSEQLGVSPWWFWTDTAPIQRSNGVFLVRGSNCSAGSPTVQYRGVFLNDEQPSLTNWANEKLRPAGSDLPTFRSNFYMLMFEVILRNKANFLWPAIWNSMFAVDDPMSQFLADYFGVVMGTSHQEPMMRSTPLEFNKFAQGPYDFSTNAENITQYWIEGTQRAKPFESVFTMGMRGAGDVPLGDSTNIDLLGKIISTQRQIIQDVFNTTDQTSVPQVWCTSTHLAACLHLTNEVQNYYEEGLRVPDDITLLWTDDNWGHIQRLPNDIERPRWGGAGVYFHVDYVRDYKWINTANNVQSFQQLSLAVEYNATRLWILNVGDFKANEIPTDFFLSMAYNASAFTPDNIVDYQARWAAREFGSTQLAPQIANIVMNFTRLAAMRKPELVDPTTFSISNYREAERMSAQWDQVLTAAGTVMKQLPARAQPTFFETILHPINATANLQALYIAAGRNMLLASQASNSANAFSDEVGRRFEADIALRDEFHTMLDGKWNHMMDQTHFGYSYWQQPMQDSLPPLARVFTIAPALAGTMRVTIEGSKGAWPGDNVNNCANGYGCGDPVLGTLSPFGPTSRFVDVSPSGPLGFSFNTTSFTPWLTVKGGSASLQSNSVPHRIEVGVDWSKFPSNASGMQNGVLRVTSSVGDGVNVTLPAVMTSIPQGFKGFVEGDGVVSMEASHWTRNTPVHDVAFVAIPSFGTRAFDGVTTMPGLSGNFTPAGTGATIHRI</sequence>
<dbReference type="Gene3D" id="1.20.58.2150">
    <property type="match status" value="1"/>
</dbReference>
<dbReference type="AlphaFoldDB" id="A0A166BHH5"/>
<dbReference type="InterPro" id="IPR031924">
    <property type="entry name" value="GH115"/>
</dbReference>
<feature type="domain" description="Gylcosyl hydrolase 115 C-terminal" evidence="3">
    <location>
        <begin position="849"/>
        <end position="902"/>
    </location>
</feature>
<dbReference type="EMBL" id="KV425896">
    <property type="protein sequence ID" value="KZW01130.1"/>
    <property type="molecule type" value="Genomic_DNA"/>
</dbReference>
<reference evidence="4 5" key="1">
    <citation type="journal article" date="2016" name="Mol. Biol. Evol.">
        <title>Comparative Genomics of Early-Diverging Mushroom-Forming Fungi Provides Insights into the Origins of Lignocellulose Decay Capabilities.</title>
        <authorList>
            <person name="Nagy L.G."/>
            <person name="Riley R."/>
            <person name="Tritt A."/>
            <person name="Adam C."/>
            <person name="Daum C."/>
            <person name="Floudas D."/>
            <person name="Sun H."/>
            <person name="Yadav J.S."/>
            <person name="Pangilinan J."/>
            <person name="Larsson K.H."/>
            <person name="Matsuura K."/>
            <person name="Barry K."/>
            <person name="Labutti K."/>
            <person name="Kuo R."/>
            <person name="Ohm R.A."/>
            <person name="Bhattacharya S.S."/>
            <person name="Shirouzu T."/>
            <person name="Yoshinaga Y."/>
            <person name="Martin F.M."/>
            <person name="Grigoriev I.V."/>
            <person name="Hibbett D.S."/>
        </authorList>
    </citation>
    <scope>NUCLEOTIDE SEQUENCE [LARGE SCALE GENOMIC DNA]</scope>
    <source>
        <strain evidence="4 5">HHB12029</strain>
    </source>
</reference>
<keyword evidence="5" id="KW-1185">Reference proteome</keyword>
<keyword evidence="2" id="KW-1133">Transmembrane helix</keyword>
<keyword evidence="2" id="KW-0812">Transmembrane</keyword>
<dbReference type="Gene3D" id="3.20.20.520">
    <property type="entry name" value="Glycosyl hydrolase family 115"/>
    <property type="match status" value="1"/>
</dbReference>
<keyword evidence="2" id="KW-0472">Membrane</keyword>
<evidence type="ECO:0000256" key="2">
    <source>
        <dbReference type="SAM" id="Phobius"/>
    </source>
</evidence>
<evidence type="ECO:0000256" key="1">
    <source>
        <dbReference type="ARBA" id="ARBA00022801"/>
    </source>
</evidence>
<dbReference type="Proteomes" id="UP000077266">
    <property type="component" value="Unassembled WGS sequence"/>
</dbReference>
<name>A0A166BHH5_EXIGL</name>
<dbReference type="Pfam" id="PF15979">
    <property type="entry name" value="Glyco_hydro_115"/>
    <property type="match status" value="1"/>
</dbReference>
<protein>
    <recommendedName>
        <fullName evidence="3">Gylcosyl hydrolase 115 C-terminal domain-containing protein</fullName>
    </recommendedName>
</protein>
<dbReference type="Gene3D" id="2.60.120.1620">
    <property type="match status" value="1"/>
</dbReference>
<dbReference type="InParanoid" id="A0A166BHH5"/>
<dbReference type="GO" id="GO:0016787">
    <property type="term" value="F:hydrolase activity"/>
    <property type="evidence" value="ECO:0007669"/>
    <property type="project" value="UniProtKB-KW"/>
</dbReference>
<accession>A0A166BHH5</accession>
<evidence type="ECO:0000313" key="4">
    <source>
        <dbReference type="EMBL" id="KZW01130.1"/>
    </source>
</evidence>
<feature type="transmembrane region" description="Helical" evidence="2">
    <location>
        <begin position="21"/>
        <end position="38"/>
    </location>
</feature>
<dbReference type="InterPro" id="IPR029018">
    <property type="entry name" value="Hex-like_dom2"/>
</dbReference>
<dbReference type="InterPro" id="IPR042301">
    <property type="entry name" value="GH115_sf"/>
</dbReference>
<proteinExistence type="predicted"/>